<proteinExistence type="predicted"/>
<keyword evidence="2" id="KW-1185">Reference proteome</keyword>
<dbReference type="EMBL" id="CM011685">
    <property type="protein sequence ID" value="TMS12584.1"/>
    <property type="molecule type" value="Genomic_DNA"/>
</dbReference>
<evidence type="ECO:0000313" key="2">
    <source>
        <dbReference type="Proteomes" id="UP000793456"/>
    </source>
</evidence>
<gene>
    <name evidence="1" type="ORF">E3U43_017542</name>
</gene>
<dbReference type="Proteomes" id="UP000793456">
    <property type="component" value="Chromosome XII"/>
</dbReference>
<reference evidence="1" key="1">
    <citation type="submission" date="2018-11" db="EMBL/GenBank/DDBJ databases">
        <title>The sequence and de novo assembly of Larimichthys crocea genome using PacBio and Hi-C technologies.</title>
        <authorList>
            <person name="Xu P."/>
            <person name="Chen B."/>
            <person name="Zhou Z."/>
            <person name="Ke Q."/>
            <person name="Wu Y."/>
            <person name="Bai H."/>
            <person name="Pu F."/>
        </authorList>
    </citation>
    <scope>NUCLEOTIDE SEQUENCE</scope>
    <source>
        <tissue evidence="1">Muscle</tissue>
    </source>
</reference>
<name>A0ACD3QZL0_LARCR</name>
<organism evidence="1 2">
    <name type="scientific">Larimichthys crocea</name>
    <name type="common">Large yellow croaker</name>
    <name type="synonym">Pseudosciaena crocea</name>
    <dbReference type="NCBI Taxonomy" id="215358"/>
    <lineage>
        <taxon>Eukaryota</taxon>
        <taxon>Metazoa</taxon>
        <taxon>Chordata</taxon>
        <taxon>Craniata</taxon>
        <taxon>Vertebrata</taxon>
        <taxon>Euteleostomi</taxon>
        <taxon>Actinopterygii</taxon>
        <taxon>Neopterygii</taxon>
        <taxon>Teleostei</taxon>
        <taxon>Neoteleostei</taxon>
        <taxon>Acanthomorphata</taxon>
        <taxon>Eupercaria</taxon>
        <taxon>Sciaenidae</taxon>
        <taxon>Larimichthys</taxon>
    </lineage>
</organism>
<sequence length="49" mass="5459">MGTEEAGEADSFCPSDEEIEKWMDSAFDMAKDALAERRGAGRMFDGLQR</sequence>
<accession>A0ACD3QZL0</accession>
<comment type="caution">
    <text evidence="1">The sequence shown here is derived from an EMBL/GenBank/DDBJ whole genome shotgun (WGS) entry which is preliminary data.</text>
</comment>
<protein>
    <submittedName>
        <fullName evidence="1">Uncharacterized protein</fullName>
    </submittedName>
</protein>
<evidence type="ECO:0000313" key="1">
    <source>
        <dbReference type="EMBL" id="TMS12584.1"/>
    </source>
</evidence>